<proteinExistence type="predicted"/>
<dbReference type="InterPro" id="IPR036977">
    <property type="entry name" value="DNA_primase_Znf_CHC2"/>
</dbReference>
<dbReference type="Proteomes" id="UP000808146">
    <property type="component" value="Unassembled WGS sequence"/>
</dbReference>
<comment type="caution">
    <text evidence="10">The sequence shown here is derived from an EMBL/GenBank/DDBJ whole genome shotgun (WGS) entry which is preliminary data.</text>
</comment>
<protein>
    <submittedName>
        <fullName evidence="10">Toprim domain-containing protein</fullName>
    </submittedName>
</protein>
<dbReference type="SUPFAM" id="SSF57783">
    <property type="entry name" value="Zinc beta-ribbon"/>
    <property type="match status" value="1"/>
</dbReference>
<keyword evidence="2" id="KW-0639">Primosome</keyword>
<dbReference type="Gene3D" id="3.40.1360.10">
    <property type="match status" value="1"/>
</dbReference>
<evidence type="ECO:0000256" key="2">
    <source>
        <dbReference type="ARBA" id="ARBA00022515"/>
    </source>
</evidence>
<name>A0A9D7LSW9_9RHOO</name>
<reference evidence="10" key="1">
    <citation type="submission" date="2020-10" db="EMBL/GenBank/DDBJ databases">
        <title>Connecting structure to function with the recovery of over 1000 high-quality activated sludge metagenome-assembled genomes encoding full-length rRNA genes using long-read sequencing.</title>
        <authorList>
            <person name="Singleton C.M."/>
            <person name="Petriglieri F."/>
            <person name="Kristensen J.M."/>
            <person name="Kirkegaard R.H."/>
            <person name="Michaelsen T.Y."/>
            <person name="Andersen M.H."/>
            <person name="Karst S.M."/>
            <person name="Dueholm M.S."/>
            <person name="Nielsen P.H."/>
            <person name="Albertsen M."/>
        </authorList>
    </citation>
    <scope>NUCLEOTIDE SEQUENCE</scope>
    <source>
        <strain evidence="10">OdNE_18-Q3-R46-58_BAT3C.305</strain>
    </source>
</reference>
<evidence type="ECO:0000256" key="5">
    <source>
        <dbReference type="ARBA" id="ARBA00022705"/>
    </source>
</evidence>
<feature type="domain" description="Toprim" evidence="8">
    <location>
        <begin position="265"/>
        <end position="351"/>
    </location>
</feature>
<evidence type="ECO:0000259" key="7">
    <source>
        <dbReference type="Pfam" id="PF08273"/>
    </source>
</evidence>
<accession>A0A9D7LSW9</accession>
<dbReference type="InterPro" id="IPR034154">
    <property type="entry name" value="TOPRIM_DnaG/twinkle"/>
</dbReference>
<dbReference type="InterPro" id="IPR055570">
    <property type="entry name" value="DUF7146"/>
</dbReference>
<dbReference type="CDD" id="cd01029">
    <property type="entry name" value="TOPRIM_primases"/>
    <property type="match status" value="1"/>
</dbReference>
<evidence type="ECO:0000313" key="11">
    <source>
        <dbReference type="Proteomes" id="UP000808146"/>
    </source>
</evidence>
<dbReference type="InterPro" id="IPR013237">
    <property type="entry name" value="Phage_T7_Gp4_N"/>
</dbReference>
<evidence type="ECO:0000259" key="9">
    <source>
        <dbReference type="Pfam" id="PF23639"/>
    </source>
</evidence>
<dbReference type="GO" id="GO:0000428">
    <property type="term" value="C:DNA-directed RNA polymerase complex"/>
    <property type="evidence" value="ECO:0007669"/>
    <property type="project" value="UniProtKB-KW"/>
</dbReference>
<keyword evidence="1" id="KW-0240">DNA-directed RNA polymerase</keyword>
<organism evidence="10 11">
    <name type="scientific">Candidatus Dechloromonas phosphorivorans</name>
    <dbReference type="NCBI Taxonomy" id="2899244"/>
    <lineage>
        <taxon>Bacteria</taxon>
        <taxon>Pseudomonadati</taxon>
        <taxon>Pseudomonadota</taxon>
        <taxon>Betaproteobacteria</taxon>
        <taxon>Rhodocyclales</taxon>
        <taxon>Azonexaceae</taxon>
        <taxon>Dechloromonas</taxon>
    </lineage>
</organism>
<dbReference type="Pfam" id="PF13362">
    <property type="entry name" value="Toprim_3"/>
    <property type="match status" value="1"/>
</dbReference>
<keyword evidence="5" id="KW-0235">DNA replication</keyword>
<evidence type="ECO:0000313" key="10">
    <source>
        <dbReference type="EMBL" id="MBK8890578.1"/>
    </source>
</evidence>
<evidence type="ECO:0000256" key="3">
    <source>
        <dbReference type="ARBA" id="ARBA00022679"/>
    </source>
</evidence>
<keyword evidence="6" id="KW-0804">Transcription</keyword>
<dbReference type="Pfam" id="PF23639">
    <property type="entry name" value="DUF7146"/>
    <property type="match status" value="1"/>
</dbReference>
<gene>
    <name evidence="10" type="ORF">IPN75_09355</name>
</gene>
<sequence length="359" mass="39118">MRDLSDMAPAGFRRLRPESWIMTPRRTDEVRTAARGCWPDILAALGVDPALIDGRNRPCPGCGGRDRFQFNRRSAAGAFSCRSHPDGGGDGFDLVRHVFEADFSTACRMVAEAMGMEAGNGEPRRIAPPLRLAHPAPAEDCHRQLEKAARLWHEAKAITANSSAGRYLVRRCLPLPERGDALRFHSALPYWRQGDDGEPEFIGRPPAMLARIIGADGEPAGLHRIYLEPDGGKFAVDGLPNKKIMKAGELHGAAVRLALPTDGRLWITEGIEDAAAVMALSDIPAWAALSASLMPGIWLPDDVDRVYIGADADPAGQRAAHALAERMHGEGRKVWICTPAAPFKDWNEELIAREARHAA</sequence>
<dbReference type="Pfam" id="PF08273">
    <property type="entry name" value="Zn_Ribbon_Prim"/>
    <property type="match status" value="1"/>
</dbReference>
<dbReference type="Gene3D" id="3.90.580.10">
    <property type="entry name" value="Zinc finger, CHC2-type domain"/>
    <property type="match status" value="1"/>
</dbReference>
<dbReference type="GO" id="GO:0004386">
    <property type="term" value="F:helicase activity"/>
    <property type="evidence" value="ECO:0007669"/>
    <property type="project" value="InterPro"/>
</dbReference>
<dbReference type="EMBL" id="JADKBR010000011">
    <property type="protein sequence ID" value="MBK8890578.1"/>
    <property type="molecule type" value="Genomic_DNA"/>
</dbReference>
<dbReference type="GO" id="GO:0003677">
    <property type="term" value="F:DNA binding"/>
    <property type="evidence" value="ECO:0007669"/>
    <property type="project" value="InterPro"/>
</dbReference>
<evidence type="ECO:0000256" key="4">
    <source>
        <dbReference type="ARBA" id="ARBA00022695"/>
    </source>
</evidence>
<dbReference type="SUPFAM" id="SSF56731">
    <property type="entry name" value="DNA primase core"/>
    <property type="match status" value="1"/>
</dbReference>
<dbReference type="AlphaFoldDB" id="A0A9D7LSW9"/>
<dbReference type="GO" id="GO:0006269">
    <property type="term" value="P:DNA replication, synthesis of primer"/>
    <property type="evidence" value="ECO:0007669"/>
    <property type="project" value="UniProtKB-KW"/>
</dbReference>
<keyword evidence="4" id="KW-0548">Nucleotidyltransferase</keyword>
<dbReference type="GO" id="GO:1990077">
    <property type="term" value="C:primosome complex"/>
    <property type="evidence" value="ECO:0007669"/>
    <property type="project" value="UniProtKB-KW"/>
</dbReference>
<dbReference type="GO" id="GO:0016779">
    <property type="term" value="F:nucleotidyltransferase activity"/>
    <property type="evidence" value="ECO:0007669"/>
    <property type="project" value="UniProtKB-KW"/>
</dbReference>
<evidence type="ECO:0000256" key="1">
    <source>
        <dbReference type="ARBA" id="ARBA00022478"/>
    </source>
</evidence>
<evidence type="ECO:0000256" key="6">
    <source>
        <dbReference type="ARBA" id="ARBA00023163"/>
    </source>
</evidence>
<dbReference type="GO" id="GO:0008270">
    <property type="term" value="F:zinc ion binding"/>
    <property type="evidence" value="ECO:0007669"/>
    <property type="project" value="InterPro"/>
</dbReference>
<feature type="domain" description="DNA primase/helicase Gp4 N-terminal Bacteriophage T7-like" evidence="7">
    <location>
        <begin position="54"/>
        <end position="92"/>
    </location>
</feature>
<feature type="domain" description="DUF7146" evidence="9">
    <location>
        <begin position="143"/>
        <end position="257"/>
    </location>
</feature>
<keyword evidence="3" id="KW-0808">Transferase</keyword>
<evidence type="ECO:0000259" key="8">
    <source>
        <dbReference type="Pfam" id="PF13362"/>
    </source>
</evidence>
<dbReference type="InterPro" id="IPR006171">
    <property type="entry name" value="TOPRIM_dom"/>
</dbReference>